<protein>
    <recommendedName>
        <fullName evidence="1">Fungal lipase-type domain-containing protein</fullName>
    </recommendedName>
</protein>
<reference evidence="2 3" key="1">
    <citation type="submission" date="2016-10" db="EMBL/GenBank/DDBJ databases">
        <authorList>
            <person name="Cai Z."/>
        </authorList>
    </citation>
    <scope>NUCLEOTIDE SEQUENCE [LARGE SCALE GENOMIC DNA]</scope>
</reference>
<dbReference type="InterPro" id="IPR029058">
    <property type="entry name" value="AB_hydrolase_fold"/>
</dbReference>
<dbReference type="Pfam" id="PF01764">
    <property type="entry name" value="Lipase_3"/>
    <property type="match status" value="1"/>
</dbReference>
<dbReference type="CDD" id="cd00519">
    <property type="entry name" value="Lipase_3"/>
    <property type="match status" value="1"/>
</dbReference>
<evidence type="ECO:0000313" key="3">
    <source>
        <dbReference type="Proteomes" id="UP000256970"/>
    </source>
</evidence>
<dbReference type="PANTHER" id="PTHR45856">
    <property type="entry name" value="ALPHA/BETA-HYDROLASES SUPERFAMILY PROTEIN"/>
    <property type="match status" value="1"/>
</dbReference>
<dbReference type="Proteomes" id="UP000256970">
    <property type="component" value="Unassembled WGS sequence"/>
</dbReference>
<accession>A0A383VA04</accession>
<dbReference type="PANTHER" id="PTHR45856:SF11">
    <property type="entry name" value="FUNGAL LIPASE-LIKE DOMAIN-CONTAINING PROTEIN"/>
    <property type="match status" value="1"/>
</dbReference>
<organism evidence="2 3">
    <name type="scientific">Tetradesmus obliquus</name>
    <name type="common">Green alga</name>
    <name type="synonym">Acutodesmus obliquus</name>
    <dbReference type="NCBI Taxonomy" id="3088"/>
    <lineage>
        <taxon>Eukaryota</taxon>
        <taxon>Viridiplantae</taxon>
        <taxon>Chlorophyta</taxon>
        <taxon>core chlorophytes</taxon>
        <taxon>Chlorophyceae</taxon>
        <taxon>CS clade</taxon>
        <taxon>Sphaeropleales</taxon>
        <taxon>Scenedesmaceae</taxon>
        <taxon>Tetradesmus</taxon>
    </lineage>
</organism>
<keyword evidence="3" id="KW-1185">Reference proteome</keyword>
<gene>
    <name evidence="2" type="ORF">BQ4739_LOCUS2107</name>
</gene>
<evidence type="ECO:0000313" key="2">
    <source>
        <dbReference type="EMBL" id="SZX61602.1"/>
    </source>
</evidence>
<dbReference type="InterPro" id="IPR051218">
    <property type="entry name" value="Sec_MonoDiacylglyc_Lipase"/>
</dbReference>
<name>A0A383VA04_TETOB</name>
<dbReference type="SUPFAM" id="SSF53474">
    <property type="entry name" value="alpha/beta-Hydrolases"/>
    <property type="match status" value="1"/>
</dbReference>
<dbReference type="Gene3D" id="3.40.50.1820">
    <property type="entry name" value="alpha/beta hydrolase"/>
    <property type="match status" value="1"/>
</dbReference>
<proteinExistence type="predicted"/>
<dbReference type="EMBL" id="FNXT01000159">
    <property type="protein sequence ID" value="SZX61602.1"/>
    <property type="molecule type" value="Genomic_DNA"/>
</dbReference>
<sequence length="482" mass="50029">MGQGLTAATAATTAATVGALQATTAAAGTAANVARNNVVTSSAVLAGQNAVPLARGTVAAASRAVTPNANLLRNVQLPKCQQSNVLLSAGGFPTNWQQLTAQQQVEHPINMVMFQLGYSVYQAPEQLPGCLGPMGMDTKSIKFIHAKDTPVSAVTALVMKAANERIFVAFKGSDIPNVITDLNCRYSGPAGAAFGAPTSDIRMHDGFYRAWQALEKDVVTTVTSYLNQAPGAKIYVIGHSLGASLASIAALRLQKGGVLPASADVAGVWLLAAPRAGNGAWRDAYNAALLTRTLRFSNFRDFAARLPQQSQDCSSGGLAAALTERGQYAHVGRSVVQCPAASGGLVQWNVYSSGSETLECGAGKDGPDTSGSTHMLGAYFDAWRRGHLASKGSDLAKDARTAAVLCEQCTDKRLLQNMRLTRLDAMVANPPARAGGPVTCFNNDACRVQRAWSAATSVGSSFTAAAATLTGCSGYVCVDLGV</sequence>
<dbReference type="InterPro" id="IPR002921">
    <property type="entry name" value="Fungal_lipase-type"/>
</dbReference>
<dbReference type="GO" id="GO:0006629">
    <property type="term" value="P:lipid metabolic process"/>
    <property type="evidence" value="ECO:0007669"/>
    <property type="project" value="InterPro"/>
</dbReference>
<feature type="domain" description="Fungal lipase-type" evidence="1">
    <location>
        <begin position="168"/>
        <end position="309"/>
    </location>
</feature>
<dbReference type="AlphaFoldDB" id="A0A383VA04"/>
<evidence type="ECO:0000259" key="1">
    <source>
        <dbReference type="Pfam" id="PF01764"/>
    </source>
</evidence>